<sequence length="1095" mass="121249">MICTDGLLGTIFESEYRTFGNLLLAQVTGFRSDVDKAIGQNRNLEQVLRLLLPHEQTIARELSNGALSSFLVPSLTLVQSVCNTLRAEAAKATTLEAAGTTSIRRECDARADSIARQAAIILDTLHQLLCRVEANKRQLQRWEKLHSSFVVSKIGIMAPSLFGPVAHSSHHEEQGKRLAIKLCHALPEVDRRANPSRDSARSSARRQRHLREAVEAYFPATCESSDWILDESDRRPLWCCGVAGTGKSTLGWRVVDALDRSNRIFSSYFLGWRKVQSAERVAASLLWQLCDRANLHNLPSLDSEPGPACLQHLLDALKDVCSTIGQPVHVVLDAWDEDNMDDVDAFDAILRCLLSLKCKLFITSRTSSRRGHSVDCVELNLDLERNEDGIRRCIRQELDHLAQPTCRDHGRSLLDLGEEPVRRLMAETNGSFGNAIILARVVADAFHGGTPIDQLTNLLEKGGPGKIVAQDLRGLDGDASLTGRLARTTLTWLSLTPYPPSLRVLEPVLSAACSDLCDAQPSFSTQHVLHRLRGHVMVDHGNSLIHISDLTRDVMAEVWSGQNQDVVRTMAVLCLDTIERSDIKSVLRPDVTEESMKTLLLEDPLLDHALRCWSFYCREQQRQLPSGLSEHASLEGDDAAAEPSCLAVASDDDADCPVDGAWTMVDTIESRLQQLFCESLVLPVVFASAFFHPVPEEAGLGFRELQSRIASMSNLHLAVRLGSVTLVEAALALSAYSDDIRYGEGLTALHEAARRGFEDVGARLLSAGASSGALDESNRTPVHYAGGSRSHGLFMQLFEDFCRRHYGGKDDRWHRGDYDDPAVNDDILELIIGDLTIRIPRLEAFCRRYRGGKDDISEQAIWDVTEQIPRYVQCVTPNGQPYEARRDMALLNAVKQGKHEVCHFLLMCGQADANCCDDNSVPALHVAIEHQDIKAMVHLLHFGANPCSTRGEGKTPAVFAAIRWGCYDAIDCLVAYGADQLTVDPQGLNVLMLAVSETQGEDSCEIIELFTRSPNFQYKRQDGRGPVHLAALRGDFDVMRLLFTSRPIPGEELLEMLAPDATGMTPADLAREHGHDKISRYLDDLYNSWSWVLSC</sequence>
<dbReference type="Pfam" id="PF12796">
    <property type="entry name" value="Ank_2"/>
    <property type="match status" value="2"/>
</dbReference>
<reference evidence="5 6" key="1">
    <citation type="journal article" date="2016" name="Sci. Rep.">
        <title>Insights into Adaptations to a Near-Obligate Nematode Endoparasitic Lifestyle from the Finished Genome of Drechmeria coniospora.</title>
        <authorList>
            <person name="Zhang L."/>
            <person name="Zhou Z."/>
            <person name="Guo Q."/>
            <person name="Fokkens L."/>
            <person name="Miskei M."/>
            <person name="Pocsi I."/>
            <person name="Zhang W."/>
            <person name="Chen M."/>
            <person name="Wang L."/>
            <person name="Sun Y."/>
            <person name="Donzelli B.G."/>
            <person name="Gibson D.M."/>
            <person name="Nelson D.R."/>
            <person name="Luo J.G."/>
            <person name="Rep M."/>
            <person name="Liu H."/>
            <person name="Yang S."/>
            <person name="Wang J."/>
            <person name="Krasnoff S.B."/>
            <person name="Xu Y."/>
            <person name="Molnar I."/>
            <person name="Lin M."/>
        </authorList>
    </citation>
    <scope>NUCLEOTIDE SEQUENCE [LARGE SCALE GENOMIC DNA]</scope>
    <source>
        <strain evidence="5 6">ARSEF 6962</strain>
    </source>
</reference>
<dbReference type="PROSITE" id="PS50297">
    <property type="entry name" value="ANK_REP_REGION"/>
    <property type="match status" value="2"/>
</dbReference>
<dbReference type="AlphaFoldDB" id="A0A151GME3"/>
<keyword evidence="6" id="KW-1185">Reference proteome</keyword>
<dbReference type="PANTHER" id="PTHR24198">
    <property type="entry name" value="ANKYRIN REPEAT AND PROTEIN KINASE DOMAIN-CONTAINING PROTEIN"/>
    <property type="match status" value="1"/>
</dbReference>
<dbReference type="Proteomes" id="UP000076580">
    <property type="component" value="Chromosome 02"/>
</dbReference>
<dbReference type="Gene3D" id="1.25.40.20">
    <property type="entry name" value="Ankyrin repeat-containing domain"/>
    <property type="match status" value="2"/>
</dbReference>
<dbReference type="RefSeq" id="XP_040657514.1">
    <property type="nucleotide sequence ID" value="XM_040802481.1"/>
</dbReference>
<proteinExistence type="predicted"/>
<comment type="caution">
    <text evidence="5">The sequence shown here is derived from an EMBL/GenBank/DDBJ whole genome shotgun (WGS) entry which is preliminary data.</text>
</comment>
<feature type="repeat" description="ANK" evidence="3">
    <location>
        <begin position="744"/>
        <end position="776"/>
    </location>
</feature>
<dbReference type="PROSITE" id="PS50088">
    <property type="entry name" value="ANK_REPEAT"/>
    <property type="match status" value="2"/>
</dbReference>
<evidence type="ECO:0000256" key="1">
    <source>
        <dbReference type="ARBA" id="ARBA00022737"/>
    </source>
</evidence>
<dbReference type="InterPro" id="IPR027417">
    <property type="entry name" value="P-loop_NTPase"/>
</dbReference>
<evidence type="ECO:0000259" key="4">
    <source>
        <dbReference type="Pfam" id="PF24883"/>
    </source>
</evidence>
<keyword evidence="2 3" id="KW-0040">ANK repeat</keyword>
<dbReference type="Gene3D" id="3.40.50.300">
    <property type="entry name" value="P-loop containing nucleotide triphosphate hydrolases"/>
    <property type="match status" value="1"/>
</dbReference>
<dbReference type="InterPro" id="IPR002110">
    <property type="entry name" value="Ankyrin_rpt"/>
</dbReference>
<protein>
    <recommendedName>
        <fullName evidence="4">Nephrocystin 3-like N-terminal domain-containing protein</fullName>
    </recommendedName>
</protein>
<dbReference type="SUPFAM" id="SSF52540">
    <property type="entry name" value="P-loop containing nucleoside triphosphate hydrolases"/>
    <property type="match status" value="1"/>
</dbReference>
<dbReference type="InParanoid" id="A0A151GME3"/>
<dbReference type="SMART" id="SM00248">
    <property type="entry name" value="ANK"/>
    <property type="match status" value="8"/>
</dbReference>
<dbReference type="InterPro" id="IPR036770">
    <property type="entry name" value="Ankyrin_rpt-contain_sf"/>
</dbReference>
<feature type="repeat" description="ANK" evidence="3">
    <location>
        <begin position="1022"/>
        <end position="1043"/>
    </location>
</feature>
<evidence type="ECO:0000256" key="3">
    <source>
        <dbReference type="PROSITE-ProRule" id="PRU00023"/>
    </source>
</evidence>
<keyword evidence="1" id="KW-0677">Repeat</keyword>
<feature type="domain" description="Nephrocystin 3-like N-terminal" evidence="4">
    <location>
        <begin position="225"/>
        <end position="365"/>
    </location>
</feature>
<name>A0A151GME3_DRECN</name>
<dbReference type="STRING" id="98403.A0A151GME3"/>
<dbReference type="SUPFAM" id="SSF48403">
    <property type="entry name" value="Ankyrin repeat"/>
    <property type="match status" value="2"/>
</dbReference>
<evidence type="ECO:0000313" key="5">
    <source>
        <dbReference type="EMBL" id="KYK58162.1"/>
    </source>
</evidence>
<dbReference type="EMBL" id="LAYC01000002">
    <property type="protein sequence ID" value="KYK58162.1"/>
    <property type="molecule type" value="Genomic_DNA"/>
</dbReference>
<gene>
    <name evidence="5" type="ORF">DCS_05175</name>
</gene>
<evidence type="ECO:0000256" key="2">
    <source>
        <dbReference type="ARBA" id="ARBA00023043"/>
    </source>
</evidence>
<dbReference type="GeneID" id="63717818"/>
<organism evidence="5 6">
    <name type="scientific">Drechmeria coniospora</name>
    <name type="common">Nematophagous fungus</name>
    <name type="synonym">Meria coniospora</name>
    <dbReference type="NCBI Taxonomy" id="98403"/>
    <lineage>
        <taxon>Eukaryota</taxon>
        <taxon>Fungi</taxon>
        <taxon>Dikarya</taxon>
        <taxon>Ascomycota</taxon>
        <taxon>Pezizomycotina</taxon>
        <taxon>Sordariomycetes</taxon>
        <taxon>Hypocreomycetidae</taxon>
        <taxon>Hypocreales</taxon>
        <taxon>Ophiocordycipitaceae</taxon>
        <taxon>Drechmeria</taxon>
    </lineage>
</organism>
<accession>A0A151GME3</accession>
<dbReference type="PANTHER" id="PTHR24198:SF193">
    <property type="match status" value="1"/>
</dbReference>
<evidence type="ECO:0000313" key="6">
    <source>
        <dbReference type="Proteomes" id="UP000076580"/>
    </source>
</evidence>
<dbReference type="InterPro" id="IPR056884">
    <property type="entry name" value="NPHP3-like_N"/>
</dbReference>
<dbReference type="Pfam" id="PF24883">
    <property type="entry name" value="NPHP3_N"/>
    <property type="match status" value="1"/>
</dbReference>